<dbReference type="EMBL" id="MU273706">
    <property type="protein sequence ID" value="KAI0028996.1"/>
    <property type="molecule type" value="Genomic_DNA"/>
</dbReference>
<sequence length="531" mass="56662">MYHSFQATATERTALLERSLSGPREISSGRRYGILAGIWGGTFLLLTLICTHCCRTVLPAITLEFQSSSQASWLGTAYLLATCTFTPLYGRLCNVMGRRAAAQMAILFAALGTLACGLSTSMGMLIAARFLGGLGGGGIMTTTKVITSDLYSLRSRGFAQGIAGLFVGLGMGLGVPLGGLIGDRIGWRWAFLLQLPFYGLPLFMTSLNINYTTSGKGKNVTEILKRIDYGGTVLLMSIIFTFLSFLSARYSADHDWSDPSVTNMLISTVLLSGAFAVWELCVAAEPMLAPSLLSQKVPVLVGISNFCVDYSNFAMAYFLPMWFQSVMLTSASEAGLHLLPNSIAMSIGSLFSGYYMHRTGRFKALDIVTGIFPFVASVLVIRLRPDSGPVALWLSVLPLGFGNSVALQTMLIALLAHIPAQAMAVGTGFALLFRGLGQVAGVGVASAIFQGHLAAALSERIKGPDAASVIAGIRRSAVFVESLAPEHQTSAREAYAVALRAVFTVVAASTMLGYIVRLLVRIVLRLYIGSF</sequence>
<evidence type="ECO:0000313" key="2">
    <source>
        <dbReference type="Proteomes" id="UP000814128"/>
    </source>
</evidence>
<evidence type="ECO:0000313" key="1">
    <source>
        <dbReference type="EMBL" id="KAI0028996.1"/>
    </source>
</evidence>
<name>A0ACB8QBK2_9AGAM</name>
<comment type="caution">
    <text evidence="1">The sequence shown here is derived from an EMBL/GenBank/DDBJ whole genome shotgun (WGS) entry which is preliminary data.</text>
</comment>
<accession>A0ACB8QBK2</accession>
<organism evidence="1 2">
    <name type="scientific">Vararia minispora EC-137</name>
    <dbReference type="NCBI Taxonomy" id="1314806"/>
    <lineage>
        <taxon>Eukaryota</taxon>
        <taxon>Fungi</taxon>
        <taxon>Dikarya</taxon>
        <taxon>Basidiomycota</taxon>
        <taxon>Agaricomycotina</taxon>
        <taxon>Agaricomycetes</taxon>
        <taxon>Russulales</taxon>
        <taxon>Lachnocladiaceae</taxon>
        <taxon>Vararia</taxon>
    </lineage>
</organism>
<dbReference type="Proteomes" id="UP000814128">
    <property type="component" value="Unassembled WGS sequence"/>
</dbReference>
<reference evidence="1" key="2">
    <citation type="journal article" date="2022" name="New Phytol.">
        <title>Evolutionary transition to the ectomycorrhizal habit in the genomes of a hyperdiverse lineage of mushroom-forming fungi.</title>
        <authorList>
            <person name="Looney B."/>
            <person name="Miyauchi S."/>
            <person name="Morin E."/>
            <person name="Drula E."/>
            <person name="Courty P.E."/>
            <person name="Kohler A."/>
            <person name="Kuo A."/>
            <person name="LaButti K."/>
            <person name="Pangilinan J."/>
            <person name="Lipzen A."/>
            <person name="Riley R."/>
            <person name="Andreopoulos W."/>
            <person name="He G."/>
            <person name="Johnson J."/>
            <person name="Nolan M."/>
            <person name="Tritt A."/>
            <person name="Barry K.W."/>
            <person name="Grigoriev I.V."/>
            <person name="Nagy L.G."/>
            <person name="Hibbett D."/>
            <person name="Henrissat B."/>
            <person name="Matheny P.B."/>
            <person name="Labbe J."/>
            <person name="Martin F.M."/>
        </authorList>
    </citation>
    <scope>NUCLEOTIDE SEQUENCE</scope>
    <source>
        <strain evidence="1">EC-137</strain>
    </source>
</reference>
<proteinExistence type="predicted"/>
<keyword evidence="2" id="KW-1185">Reference proteome</keyword>
<gene>
    <name evidence="1" type="ORF">K488DRAFT_57345</name>
</gene>
<protein>
    <submittedName>
        <fullName evidence="1">Major facilitator superfamily domain-containing protein</fullName>
    </submittedName>
</protein>
<reference evidence="1" key="1">
    <citation type="submission" date="2021-02" db="EMBL/GenBank/DDBJ databases">
        <authorList>
            <consortium name="DOE Joint Genome Institute"/>
            <person name="Ahrendt S."/>
            <person name="Looney B.P."/>
            <person name="Miyauchi S."/>
            <person name="Morin E."/>
            <person name="Drula E."/>
            <person name="Courty P.E."/>
            <person name="Chicoki N."/>
            <person name="Fauchery L."/>
            <person name="Kohler A."/>
            <person name="Kuo A."/>
            <person name="Labutti K."/>
            <person name="Pangilinan J."/>
            <person name="Lipzen A."/>
            <person name="Riley R."/>
            <person name="Andreopoulos W."/>
            <person name="He G."/>
            <person name="Johnson J."/>
            <person name="Barry K.W."/>
            <person name="Grigoriev I.V."/>
            <person name="Nagy L."/>
            <person name="Hibbett D."/>
            <person name="Henrissat B."/>
            <person name="Matheny P.B."/>
            <person name="Labbe J."/>
            <person name="Martin F."/>
        </authorList>
    </citation>
    <scope>NUCLEOTIDE SEQUENCE</scope>
    <source>
        <strain evidence="1">EC-137</strain>
    </source>
</reference>